<evidence type="ECO:0000313" key="2">
    <source>
        <dbReference type="EMBL" id="GFQ99401.1"/>
    </source>
</evidence>
<accession>A0A8X6G9E7</accession>
<name>A0A8X6G9E7_TRICU</name>
<dbReference type="PROSITE" id="PS50097">
    <property type="entry name" value="BTB"/>
    <property type="match status" value="1"/>
</dbReference>
<dbReference type="Proteomes" id="UP000887116">
    <property type="component" value="Unassembled WGS sequence"/>
</dbReference>
<dbReference type="InterPro" id="IPR000210">
    <property type="entry name" value="BTB/POZ_dom"/>
</dbReference>
<dbReference type="InterPro" id="IPR011333">
    <property type="entry name" value="SKP1/BTB/POZ_sf"/>
</dbReference>
<dbReference type="Gene3D" id="3.30.710.10">
    <property type="entry name" value="Potassium Channel Kv1.1, Chain A"/>
    <property type="match status" value="1"/>
</dbReference>
<dbReference type="AlphaFoldDB" id="A0A8X6G9E7"/>
<feature type="domain" description="BTB" evidence="1">
    <location>
        <begin position="151"/>
        <end position="218"/>
    </location>
</feature>
<evidence type="ECO:0000313" key="3">
    <source>
        <dbReference type="Proteomes" id="UP000887116"/>
    </source>
</evidence>
<sequence length="328" mass="37699">MSKINVKWRMNGKQEDWDRSCKYSKYMLNEEWLMICWFSSSNSEVPDHIEIQRKHKSKRCSVSGEIQCTDGVRWKQDFSLYFGPGCKSNKFEIPFHALDKFSDLTGHVVISEEPENLALEEIDEKDLLLKSLDELSNDFALLLEPKYSSFADIHLKCGSVIFPAHKIILSVRWPFFLDMFSSQITEKQKNEVILTEIDAPVFEIMLTYIYTGKIKNLAVPLAGDVLLASDKYRLEGVKTACCECIKRNISIENAIETLMLGDLHYPDLKISAMEFICQNCDEFPSLEKTEKKIRVNEIAPAGFCGDWCSSFKILAQQSFYIGDLDCRT</sequence>
<comment type="caution">
    <text evidence="2">The sequence shown here is derived from an EMBL/GenBank/DDBJ whole genome shotgun (WGS) entry which is preliminary data.</text>
</comment>
<protein>
    <submittedName>
        <fullName evidence="2">TD and POZ domain-containing protein 5</fullName>
    </submittedName>
</protein>
<dbReference type="Pfam" id="PF00651">
    <property type="entry name" value="BTB"/>
    <property type="match status" value="1"/>
</dbReference>
<dbReference type="PANTHER" id="PTHR24413">
    <property type="entry name" value="SPECKLE-TYPE POZ PROTEIN"/>
    <property type="match status" value="1"/>
</dbReference>
<dbReference type="SMART" id="SM00225">
    <property type="entry name" value="BTB"/>
    <property type="match status" value="1"/>
</dbReference>
<keyword evidence="3" id="KW-1185">Reference proteome</keyword>
<dbReference type="OrthoDB" id="6437200at2759"/>
<evidence type="ECO:0000259" key="1">
    <source>
        <dbReference type="PROSITE" id="PS50097"/>
    </source>
</evidence>
<organism evidence="2 3">
    <name type="scientific">Trichonephila clavata</name>
    <name type="common">Joro spider</name>
    <name type="synonym">Nephila clavata</name>
    <dbReference type="NCBI Taxonomy" id="2740835"/>
    <lineage>
        <taxon>Eukaryota</taxon>
        <taxon>Metazoa</taxon>
        <taxon>Ecdysozoa</taxon>
        <taxon>Arthropoda</taxon>
        <taxon>Chelicerata</taxon>
        <taxon>Arachnida</taxon>
        <taxon>Araneae</taxon>
        <taxon>Araneomorphae</taxon>
        <taxon>Entelegynae</taxon>
        <taxon>Araneoidea</taxon>
        <taxon>Nephilidae</taxon>
        <taxon>Trichonephila</taxon>
    </lineage>
</organism>
<dbReference type="SUPFAM" id="SSF54695">
    <property type="entry name" value="POZ domain"/>
    <property type="match status" value="1"/>
</dbReference>
<proteinExistence type="predicted"/>
<dbReference type="EMBL" id="BMAO01034849">
    <property type="protein sequence ID" value="GFQ99401.1"/>
    <property type="molecule type" value="Genomic_DNA"/>
</dbReference>
<reference evidence="2" key="1">
    <citation type="submission" date="2020-07" db="EMBL/GenBank/DDBJ databases">
        <title>Multicomponent nature underlies the extraordinary mechanical properties of spider dragline silk.</title>
        <authorList>
            <person name="Kono N."/>
            <person name="Nakamura H."/>
            <person name="Mori M."/>
            <person name="Yoshida Y."/>
            <person name="Ohtoshi R."/>
            <person name="Malay A.D."/>
            <person name="Moran D.A.P."/>
            <person name="Tomita M."/>
            <person name="Numata K."/>
            <person name="Arakawa K."/>
        </authorList>
    </citation>
    <scope>NUCLEOTIDE SEQUENCE</scope>
</reference>
<gene>
    <name evidence="2" type="primary">Tdpoz5</name>
    <name evidence="2" type="ORF">TNCT_287811</name>
</gene>